<dbReference type="PANTHER" id="PTHR33747">
    <property type="entry name" value="UPF0225 PROTEIN SCO1677"/>
    <property type="match status" value="1"/>
</dbReference>
<evidence type="ECO:0000313" key="1">
    <source>
        <dbReference type="EMBL" id="QXO18439.1"/>
    </source>
</evidence>
<dbReference type="Pfam" id="PF02810">
    <property type="entry name" value="SEC-C"/>
    <property type="match status" value="1"/>
</dbReference>
<dbReference type="KEGG" id="vos:KNV97_09250"/>
<dbReference type="RefSeq" id="WP_218562947.1">
    <property type="nucleotide sequence ID" value="NZ_CP076643.1"/>
</dbReference>
<accession>A0A975YP80</accession>
<proteinExistence type="predicted"/>
<dbReference type="InterPro" id="IPR011978">
    <property type="entry name" value="YgfB-like"/>
</dbReference>
<dbReference type="InterPro" id="IPR004027">
    <property type="entry name" value="SEC_C_motif"/>
</dbReference>
<dbReference type="AlphaFoldDB" id="A0A975YP80"/>
<sequence length="209" mass="22742">MSYQLVNLTQDECDQSPLFIEGAVYAANLATKPLDPEEWLQAVFGEQAGAIKPAVVEQIHAQYNQLKQNSYGLLALLAAQPESSEEALADFAEGFMNVWPHVEPLWHEVHLSDGSVRMLQALLTTLMLAIDEEQTHAEMKAAGYDLPPDLASMIKQLDLMVHEVALAADEAMLGSKAQSINPFKDIGRNDACPCGSGKKFKQCCGLAVG</sequence>
<keyword evidence="2" id="KW-1185">Reference proteome</keyword>
<evidence type="ECO:0000313" key="2">
    <source>
        <dbReference type="Proteomes" id="UP000694232"/>
    </source>
</evidence>
<dbReference type="EMBL" id="CP076643">
    <property type="protein sequence ID" value="QXO18439.1"/>
    <property type="molecule type" value="Genomic_DNA"/>
</dbReference>
<name>A0A975YP80_9VIBR</name>
<dbReference type="Proteomes" id="UP000694232">
    <property type="component" value="Chromosome 1"/>
</dbReference>
<dbReference type="Pfam" id="PF03695">
    <property type="entry name" value="UPF0149"/>
    <property type="match status" value="1"/>
</dbReference>
<dbReference type="PANTHER" id="PTHR33747:SF1">
    <property type="entry name" value="ADENYLATE CYCLASE-ASSOCIATED CAP C-TERMINAL DOMAIN-CONTAINING PROTEIN"/>
    <property type="match status" value="1"/>
</dbReference>
<protein>
    <submittedName>
        <fullName evidence="1">YecA family protein</fullName>
    </submittedName>
</protein>
<reference evidence="1" key="1">
    <citation type="submission" date="2021-06" db="EMBL/GenBank/DDBJ databases">
        <title>Vibrio nov. sp., novel gut bacterium isolated from Yellow Sea oyster.</title>
        <authorList>
            <person name="Muhammad N."/>
            <person name="Nguyen T.H."/>
            <person name="Lee Y.-J."/>
            <person name="Ko J."/>
            <person name="Kim S.-G."/>
        </authorList>
    </citation>
    <scope>NUCLEOTIDE SEQUENCE</scope>
    <source>
        <strain evidence="1">OG9-811</strain>
    </source>
</reference>
<gene>
    <name evidence="1" type="ORF">KNV97_09250</name>
</gene>
<organism evidence="1 2">
    <name type="scientific">Vibrio ostreae</name>
    <dbReference type="NCBI Taxonomy" id="2841925"/>
    <lineage>
        <taxon>Bacteria</taxon>
        <taxon>Pseudomonadati</taxon>
        <taxon>Pseudomonadota</taxon>
        <taxon>Gammaproteobacteria</taxon>
        <taxon>Vibrionales</taxon>
        <taxon>Vibrionaceae</taxon>
        <taxon>Vibrio</taxon>
    </lineage>
</organism>